<dbReference type="PANTHER" id="PTHR39597">
    <property type="entry name" value="UBA DOMAIN-CONTAINING PROTEIN RUP1"/>
    <property type="match status" value="1"/>
</dbReference>
<dbReference type="CDD" id="cd14273">
    <property type="entry name" value="UBA_TAP-C_like"/>
    <property type="match status" value="1"/>
</dbReference>
<dbReference type="EMBL" id="MVGC01000061">
    <property type="protein sequence ID" value="RJE24991.1"/>
    <property type="molecule type" value="Genomic_DNA"/>
</dbReference>
<dbReference type="OrthoDB" id="4489171at2759"/>
<evidence type="ECO:0000256" key="1">
    <source>
        <dbReference type="SAM" id="MobiDB-lite"/>
    </source>
</evidence>
<dbReference type="InterPro" id="IPR009060">
    <property type="entry name" value="UBA-like_sf"/>
</dbReference>
<dbReference type="AlphaFoldDB" id="A0A3A3A6K4"/>
<dbReference type="STRING" id="2070753.A0A3A3A6K4"/>
<protein>
    <submittedName>
        <fullName evidence="2">Ubiquitin interaction motif protein</fullName>
    </submittedName>
</protein>
<dbReference type="Pfam" id="PF14555">
    <property type="entry name" value="UBA_4"/>
    <property type="match status" value="1"/>
</dbReference>
<dbReference type="GO" id="GO:0016579">
    <property type="term" value="P:protein deubiquitination"/>
    <property type="evidence" value="ECO:0007669"/>
    <property type="project" value="TreeGrafter"/>
</dbReference>
<feature type="compositionally biased region" description="Basic and acidic residues" evidence="1">
    <location>
        <begin position="786"/>
        <end position="799"/>
    </location>
</feature>
<feature type="region of interest" description="Disordered" evidence="1">
    <location>
        <begin position="84"/>
        <end position="124"/>
    </location>
</feature>
<evidence type="ECO:0000313" key="2">
    <source>
        <dbReference type="EMBL" id="RJE24991.1"/>
    </source>
</evidence>
<feature type="compositionally biased region" description="Low complexity" evidence="1">
    <location>
        <begin position="766"/>
        <end position="775"/>
    </location>
</feature>
<organism evidence="2 3">
    <name type="scientific">Aspergillus sclerotialis</name>
    <dbReference type="NCBI Taxonomy" id="2070753"/>
    <lineage>
        <taxon>Eukaryota</taxon>
        <taxon>Fungi</taxon>
        <taxon>Dikarya</taxon>
        <taxon>Ascomycota</taxon>
        <taxon>Pezizomycotina</taxon>
        <taxon>Eurotiomycetes</taxon>
        <taxon>Eurotiomycetidae</taxon>
        <taxon>Eurotiales</taxon>
        <taxon>Aspergillaceae</taxon>
        <taxon>Aspergillus</taxon>
        <taxon>Aspergillus subgen. Polypaecilum</taxon>
    </lineage>
</organism>
<feature type="region of interest" description="Disordered" evidence="1">
    <location>
        <begin position="742"/>
        <end position="799"/>
    </location>
</feature>
<name>A0A3A3A6K4_9EURO</name>
<dbReference type="PANTHER" id="PTHR39597:SF1">
    <property type="entry name" value="UBA DOMAIN-CONTAINING PROTEIN RUP1"/>
    <property type="match status" value="1"/>
</dbReference>
<dbReference type="InterPro" id="IPR055335">
    <property type="entry name" value="Ucp6/RUP1"/>
</dbReference>
<feature type="region of interest" description="Disordered" evidence="1">
    <location>
        <begin position="151"/>
        <end position="171"/>
    </location>
</feature>
<sequence>MASEPTEEAISSFISFTNSTREQAISLLKANDLNSNKAINAYFEGPPVGPQMGLRANALWQSNYPSDSNVPSFKIEHSDPVPGISLVAPPSRPPSRISTRGSTRATEYKGALDTPAQGNTDPDQKMSLAQQEEHELQQAVAMSLNQNLGHQETGVTSTSQPSFGPATRDNYDEGNWSMTLFNSSSREIIISPDPEDRKRVDNEPAFLRPSPDNMYLGGLITILHSIPLAREALLLRSKVLSNYGHDSQWWNGQPINLPKIVTIHDGMEYDNDWDDILHETQRLVAFLDSTDRAFGSTDALVGLRCLASYGMEGNIGKFLERWQEAAICADPGNQLATAFSSTAFKRPLSEYDEPIARDFTALETLVEPEHGQTLYDVLDQLMWADKLGEELDDVWLEHIAEVLTIKLESPSSSESVDVKIPPVFYPDRYLSSCRDRARDFRRQKLQIYEEIFKVDNLINRFTFPESLARKGVTSKELLEQAADAVPVLLNNLVFTPKPDNLDAEGLEGRLRAMSIKLGNKLQELELRRQNAIDNLRNHCKLFTEPSPTASESPHHEYLLRGVCTEPHVTYVLKRASEHAMTSNGWQWWRISFSTDDAKAKQAEKDANRSNECRPAAPANADVIGYTARKVREVEVLHAAREESRSVVLVYARSTALDIQEGPIPPQLQEFVNIDNKFFEEECREAANTEASNVSWNAYENMDWNEQMEDTQGLSHYAHQGQSTASQRPARQDVNVFDYEVSSFDDEKSTPAQEMQEKSGQRLLGQSNTNTGNSSSAMDTDWDEIDDSSKADDNDKPAET</sequence>
<reference evidence="3" key="1">
    <citation type="submission" date="2017-02" db="EMBL/GenBank/DDBJ databases">
        <authorList>
            <person name="Tafer H."/>
            <person name="Lopandic K."/>
        </authorList>
    </citation>
    <scope>NUCLEOTIDE SEQUENCE [LARGE SCALE GENOMIC DNA]</scope>
    <source>
        <strain evidence="3">CBS 366.77</strain>
    </source>
</reference>
<comment type="caution">
    <text evidence="2">The sequence shown here is derived from an EMBL/GenBank/DDBJ whole genome shotgun (WGS) entry which is preliminary data.</text>
</comment>
<accession>A0A3A3A6K4</accession>
<feature type="compositionally biased region" description="Basic and acidic residues" evidence="1">
    <location>
        <begin position="744"/>
        <end position="759"/>
    </location>
</feature>
<gene>
    <name evidence="2" type="ORF">PHISCL_02642</name>
</gene>
<dbReference type="Proteomes" id="UP000266188">
    <property type="component" value="Unassembled WGS sequence"/>
</dbReference>
<keyword evidence="3" id="KW-1185">Reference proteome</keyword>
<dbReference type="GO" id="GO:0005829">
    <property type="term" value="C:cytosol"/>
    <property type="evidence" value="ECO:0007669"/>
    <property type="project" value="TreeGrafter"/>
</dbReference>
<proteinExistence type="predicted"/>
<evidence type="ECO:0000313" key="3">
    <source>
        <dbReference type="Proteomes" id="UP000266188"/>
    </source>
</evidence>
<feature type="compositionally biased region" description="Polar residues" evidence="1">
    <location>
        <begin position="151"/>
        <end position="162"/>
    </location>
</feature>
<dbReference type="Gene3D" id="1.10.8.10">
    <property type="entry name" value="DNA helicase RuvA subunit, C-terminal domain"/>
    <property type="match status" value="1"/>
</dbReference>
<dbReference type="SUPFAM" id="SSF46934">
    <property type="entry name" value="UBA-like"/>
    <property type="match status" value="1"/>
</dbReference>
<feature type="compositionally biased region" description="Low complexity" evidence="1">
    <location>
        <begin position="94"/>
        <end position="104"/>
    </location>
</feature>
<dbReference type="GO" id="GO:0005634">
    <property type="term" value="C:nucleus"/>
    <property type="evidence" value="ECO:0007669"/>
    <property type="project" value="TreeGrafter"/>
</dbReference>